<dbReference type="PANTHER" id="PTHR42711:SF5">
    <property type="entry name" value="ABC TRANSPORTER ATP-BINDING PROTEIN NATA"/>
    <property type="match status" value="1"/>
</dbReference>
<dbReference type="GO" id="GO:0016887">
    <property type="term" value="F:ATP hydrolysis activity"/>
    <property type="evidence" value="ECO:0007669"/>
    <property type="project" value="InterPro"/>
</dbReference>
<protein>
    <submittedName>
        <fullName evidence="6">Molybdenum transport ATP-binding protein</fullName>
    </submittedName>
</protein>
<dbReference type="OrthoDB" id="10255969at2759"/>
<dbReference type="PANTHER" id="PTHR42711">
    <property type="entry name" value="ABC TRANSPORTER ATP-BINDING PROTEIN"/>
    <property type="match status" value="1"/>
</dbReference>
<evidence type="ECO:0000256" key="3">
    <source>
        <dbReference type="ARBA" id="ARBA00022741"/>
    </source>
</evidence>
<dbReference type="GO" id="GO:0005524">
    <property type="term" value="F:ATP binding"/>
    <property type="evidence" value="ECO:0007669"/>
    <property type="project" value="UniProtKB-KW"/>
</dbReference>
<reference evidence="7" key="1">
    <citation type="journal article" date="2015" name="PLoS Genet.">
        <title>Genome Sequence and Transcriptome Analyses of Chrysochromulina tobin: Metabolic Tools for Enhanced Algal Fitness in the Prominent Order Prymnesiales (Haptophyceae).</title>
        <authorList>
            <person name="Hovde B.T."/>
            <person name="Deodato C.R."/>
            <person name="Hunsperger H.M."/>
            <person name="Ryken S.A."/>
            <person name="Yost W."/>
            <person name="Jha R.K."/>
            <person name="Patterson J."/>
            <person name="Monnat R.J. Jr."/>
            <person name="Barlow S.B."/>
            <person name="Starkenburg S.R."/>
            <person name="Cattolico R.A."/>
        </authorList>
    </citation>
    <scope>NUCLEOTIDE SEQUENCE</scope>
    <source>
        <strain evidence="7">CCMP291</strain>
    </source>
</reference>
<evidence type="ECO:0000259" key="5">
    <source>
        <dbReference type="Pfam" id="PF00005"/>
    </source>
</evidence>
<accession>A0A0M0K7V0</accession>
<proteinExistence type="inferred from homology"/>
<organism evidence="6 7">
    <name type="scientific">Chrysochromulina tobinii</name>
    <dbReference type="NCBI Taxonomy" id="1460289"/>
    <lineage>
        <taxon>Eukaryota</taxon>
        <taxon>Haptista</taxon>
        <taxon>Haptophyta</taxon>
        <taxon>Prymnesiophyceae</taxon>
        <taxon>Prymnesiales</taxon>
        <taxon>Chrysochromulinaceae</taxon>
        <taxon>Chrysochromulina</taxon>
    </lineage>
</organism>
<comment type="similarity">
    <text evidence="1">Belongs to the ABC transporter superfamily.</text>
</comment>
<evidence type="ECO:0000256" key="4">
    <source>
        <dbReference type="ARBA" id="ARBA00022840"/>
    </source>
</evidence>
<dbReference type="Proteomes" id="UP000037460">
    <property type="component" value="Unassembled WGS sequence"/>
</dbReference>
<feature type="non-terminal residue" evidence="6">
    <location>
        <position position="282"/>
    </location>
</feature>
<dbReference type="InterPro" id="IPR027417">
    <property type="entry name" value="P-loop_NTPase"/>
</dbReference>
<keyword evidence="3" id="KW-0547">Nucleotide-binding</keyword>
<evidence type="ECO:0000256" key="2">
    <source>
        <dbReference type="ARBA" id="ARBA00022448"/>
    </source>
</evidence>
<keyword evidence="4 6" id="KW-0067">ATP-binding</keyword>
<dbReference type="Pfam" id="PF00005">
    <property type="entry name" value="ABC_tran"/>
    <property type="match status" value="1"/>
</dbReference>
<comment type="caution">
    <text evidence="6">The sequence shown here is derived from an EMBL/GenBank/DDBJ whole genome shotgun (WGS) entry which is preliminary data.</text>
</comment>
<dbReference type="InterPro" id="IPR050763">
    <property type="entry name" value="ABC_transporter_ATP-binding"/>
</dbReference>
<evidence type="ECO:0000313" key="6">
    <source>
        <dbReference type="EMBL" id="KOO34443.1"/>
    </source>
</evidence>
<evidence type="ECO:0000256" key="1">
    <source>
        <dbReference type="ARBA" id="ARBA00005417"/>
    </source>
</evidence>
<evidence type="ECO:0000313" key="7">
    <source>
        <dbReference type="Proteomes" id="UP000037460"/>
    </source>
</evidence>
<dbReference type="Gene3D" id="3.40.50.300">
    <property type="entry name" value="P-loop containing nucleotide triphosphate hydrolases"/>
    <property type="match status" value="1"/>
</dbReference>
<sequence length="282" mass="29872">MLLTRPCLQRTLVTTSVSKGPPEIPLVTLDGAELAFAGSSQRTAPLDLRVGPVSAGGHALLGRNGLGKTLIAQALGSSERDNFVRRGRIERREGWTPKSVSLVSFESHEALLAEGGTVYQALSTRSHLSAAAKFLIVRFGLYNLLYRPVATLSTGEIRKVLIARALTSRPSLLVLDNAFDGLDVPSRSMLAEIISTTLKGFSPLLIQGVSASATAHTQVLLITQRAEEIVDEVATVSFFGAGGGLNTVRRPKGMAAASLLDLALGLNDGAMLRLPPPPTLEE</sequence>
<dbReference type="InterPro" id="IPR003439">
    <property type="entry name" value="ABC_transporter-like_ATP-bd"/>
</dbReference>
<keyword evidence="7" id="KW-1185">Reference proteome</keyword>
<feature type="domain" description="ABC transporter" evidence="5">
    <location>
        <begin position="58"/>
        <end position="179"/>
    </location>
</feature>
<dbReference type="EMBL" id="JWZX01001221">
    <property type="protein sequence ID" value="KOO34443.1"/>
    <property type="molecule type" value="Genomic_DNA"/>
</dbReference>
<dbReference type="AlphaFoldDB" id="A0A0M0K7V0"/>
<dbReference type="SUPFAM" id="SSF52540">
    <property type="entry name" value="P-loop containing nucleoside triphosphate hydrolases"/>
    <property type="match status" value="1"/>
</dbReference>
<gene>
    <name evidence="6" type="ORF">Ctob_014577</name>
</gene>
<name>A0A0M0K7V0_9EUKA</name>
<keyword evidence="2" id="KW-0813">Transport</keyword>